<keyword evidence="8" id="KW-1185">Reference proteome</keyword>
<keyword evidence="3" id="KW-0479">Metal-binding</keyword>
<dbReference type="SUPFAM" id="SSF54593">
    <property type="entry name" value="Glyoxalase/Bleomycin resistance protein/Dihydroxybiphenyl dioxygenase"/>
    <property type="match status" value="1"/>
</dbReference>
<dbReference type="EC" id="1.13.11.27" evidence="7"/>
<dbReference type="InterPro" id="IPR041735">
    <property type="entry name" value="4OHPhenylPyrv_dOase_C"/>
</dbReference>
<keyword evidence="7" id="KW-0223">Dioxygenase</keyword>
<dbReference type="Pfam" id="PF00903">
    <property type="entry name" value="Glyoxalase"/>
    <property type="match status" value="1"/>
</dbReference>
<dbReference type="Proteomes" id="UP000602198">
    <property type="component" value="Unassembled WGS sequence"/>
</dbReference>
<keyword evidence="7" id="KW-0560">Oxidoreductase</keyword>
<evidence type="ECO:0000259" key="6">
    <source>
        <dbReference type="PROSITE" id="PS51819"/>
    </source>
</evidence>
<evidence type="ECO:0000256" key="2">
    <source>
        <dbReference type="ARBA" id="ARBA00005877"/>
    </source>
</evidence>
<dbReference type="InterPro" id="IPR037523">
    <property type="entry name" value="VOC_core"/>
</dbReference>
<name>A0ABS1M4S7_9NOCA</name>
<dbReference type="PANTHER" id="PTHR11959:SF1">
    <property type="entry name" value="4-HYDROXYPHENYLPYRUVATE DIOXYGENASE"/>
    <property type="match status" value="1"/>
</dbReference>
<feature type="domain" description="VOC" evidence="6">
    <location>
        <begin position="197"/>
        <end position="353"/>
    </location>
</feature>
<reference evidence="7 8" key="1">
    <citation type="submission" date="2021-01" db="EMBL/GenBank/DDBJ databases">
        <title>WGS of actinomycetes isolated from Thailand.</title>
        <authorList>
            <person name="Thawai C."/>
        </authorList>
    </citation>
    <scope>NUCLEOTIDE SEQUENCE [LARGE SCALE GENOMIC DNA]</scope>
    <source>
        <strain evidence="7 8">LPG 2</strain>
    </source>
</reference>
<organism evidence="7 8">
    <name type="scientific">Nocardia acididurans</name>
    <dbReference type="NCBI Taxonomy" id="2802282"/>
    <lineage>
        <taxon>Bacteria</taxon>
        <taxon>Bacillati</taxon>
        <taxon>Actinomycetota</taxon>
        <taxon>Actinomycetes</taxon>
        <taxon>Mycobacteriales</taxon>
        <taxon>Nocardiaceae</taxon>
        <taxon>Nocardia</taxon>
    </lineage>
</organism>
<dbReference type="Pfam" id="PF13669">
    <property type="entry name" value="Glyoxalase_4"/>
    <property type="match status" value="1"/>
</dbReference>
<evidence type="ECO:0000256" key="5">
    <source>
        <dbReference type="ARBA" id="ARBA00023004"/>
    </source>
</evidence>
<accession>A0ABS1M4S7</accession>
<dbReference type="InterPro" id="IPR041736">
    <property type="entry name" value="4OHPhenylPyrv_dOase_N"/>
</dbReference>
<dbReference type="CDD" id="cd07250">
    <property type="entry name" value="HPPD_C_like"/>
    <property type="match status" value="1"/>
</dbReference>
<feature type="domain" description="VOC" evidence="6">
    <location>
        <begin position="39"/>
        <end position="169"/>
    </location>
</feature>
<proteinExistence type="inferred from homology"/>
<comment type="similarity">
    <text evidence="2">Belongs to the 4HPPD family.</text>
</comment>
<dbReference type="PROSITE" id="PS51819">
    <property type="entry name" value="VOC"/>
    <property type="match status" value="2"/>
</dbReference>
<dbReference type="EMBL" id="JAERRJ010000005">
    <property type="protein sequence ID" value="MBL1075566.1"/>
    <property type="molecule type" value="Genomic_DNA"/>
</dbReference>
<gene>
    <name evidence="7" type="primary">hppD</name>
    <name evidence="7" type="ORF">JK358_14290</name>
</gene>
<comment type="cofactor">
    <cofactor evidence="1">
        <name>Fe cation</name>
        <dbReference type="ChEBI" id="CHEBI:24875"/>
    </cofactor>
</comment>
<dbReference type="CDD" id="cd08342">
    <property type="entry name" value="HPPD_N_like"/>
    <property type="match status" value="1"/>
</dbReference>
<protein>
    <submittedName>
        <fullName evidence="7">4-hydroxyphenylpyruvate dioxygenase</fullName>
        <ecNumber evidence="7">1.13.11.27</ecNumber>
    </submittedName>
</protein>
<dbReference type="PANTHER" id="PTHR11959">
    <property type="entry name" value="4-HYDROXYPHENYLPYRUVATE DIOXYGENASE"/>
    <property type="match status" value="1"/>
</dbReference>
<sequence length="396" mass="44172">MSIEVADRRPADQPEPEDLRRLVGLVDHDATADPFPVLGWDALVWVVGNATQTAHFLESAFGLRLEAYSGPETGNRDHKAFVLRSGGIRFVVKGAVDPASPLVAHHDRHGDGIVDIALEVPDVDRCIAHARAQGATVLVEPHDSTDEFGTVRSAAIATYGDTRHTLVDRSRYDGPYLPGYVPRRSTYSPRAKRIIQAIDHVVGNVELGRMDHWVEFYRRVMGFQNMAEFVGDDIATDYSALMSKVVANGNHRVKFPLNEPAVSRKRSQIDEYLEFYQGPGVQHIALATSDILTAVDTLRSEGVEFLDTPATYYEDPELRARIGRVRTPVEELQKRGILVDRDEDGYLLQIFTKPLTDRPTVFFELIERHGSLGFGKGNFKALFQAIEREQAARGNL</sequence>
<dbReference type="InterPro" id="IPR005956">
    <property type="entry name" value="4OHPhenylPyrv_dOase"/>
</dbReference>
<dbReference type="GO" id="GO:0003868">
    <property type="term" value="F:4-hydroxyphenylpyruvate dioxygenase activity"/>
    <property type="evidence" value="ECO:0007669"/>
    <property type="project" value="UniProtKB-EC"/>
</dbReference>
<keyword evidence="4" id="KW-0677">Repeat</keyword>
<keyword evidence="5" id="KW-0408">Iron</keyword>
<dbReference type="RefSeq" id="WP_201947746.1">
    <property type="nucleotide sequence ID" value="NZ_JAERRJ010000005.1"/>
</dbReference>
<comment type="caution">
    <text evidence="7">The sequence shown here is derived from an EMBL/GenBank/DDBJ whole genome shotgun (WGS) entry which is preliminary data.</text>
</comment>
<evidence type="ECO:0000256" key="3">
    <source>
        <dbReference type="ARBA" id="ARBA00022723"/>
    </source>
</evidence>
<evidence type="ECO:0000313" key="8">
    <source>
        <dbReference type="Proteomes" id="UP000602198"/>
    </source>
</evidence>
<evidence type="ECO:0000256" key="4">
    <source>
        <dbReference type="ARBA" id="ARBA00022737"/>
    </source>
</evidence>
<dbReference type="NCBIfam" id="TIGR01263">
    <property type="entry name" value="4HPPD"/>
    <property type="match status" value="1"/>
</dbReference>
<evidence type="ECO:0000256" key="1">
    <source>
        <dbReference type="ARBA" id="ARBA00001962"/>
    </source>
</evidence>
<dbReference type="InterPro" id="IPR029068">
    <property type="entry name" value="Glyas_Bleomycin-R_OHBP_Dase"/>
</dbReference>
<evidence type="ECO:0000313" key="7">
    <source>
        <dbReference type="EMBL" id="MBL1075566.1"/>
    </source>
</evidence>
<dbReference type="Gene3D" id="3.10.180.10">
    <property type="entry name" value="2,3-Dihydroxybiphenyl 1,2-Dioxygenase, domain 1"/>
    <property type="match status" value="2"/>
</dbReference>
<dbReference type="PIRSF" id="PIRSF009283">
    <property type="entry name" value="HPP_dOase"/>
    <property type="match status" value="1"/>
</dbReference>
<dbReference type="InterPro" id="IPR004360">
    <property type="entry name" value="Glyas_Fos-R_dOase_dom"/>
</dbReference>